<dbReference type="SUPFAM" id="SSF48264">
    <property type="entry name" value="Cytochrome P450"/>
    <property type="match status" value="1"/>
</dbReference>
<dbReference type="AlphaFoldDB" id="A0A8H7PCH9"/>
<dbReference type="Proteomes" id="UP000654370">
    <property type="component" value="Unassembled WGS sequence"/>
</dbReference>
<organism evidence="1 2">
    <name type="scientific">Mortierella isabellina</name>
    <name type="common">Filamentous fungus</name>
    <name type="synonym">Umbelopsis isabellina</name>
    <dbReference type="NCBI Taxonomy" id="91625"/>
    <lineage>
        <taxon>Eukaryota</taxon>
        <taxon>Fungi</taxon>
        <taxon>Fungi incertae sedis</taxon>
        <taxon>Mucoromycota</taxon>
        <taxon>Mucoromycotina</taxon>
        <taxon>Umbelopsidomycetes</taxon>
        <taxon>Umbelopsidales</taxon>
        <taxon>Umbelopsidaceae</taxon>
        <taxon>Umbelopsis</taxon>
    </lineage>
</organism>
<dbReference type="InterPro" id="IPR001128">
    <property type="entry name" value="Cyt_P450"/>
</dbReference>
<dbReference type="GO" id="GO:0005506">
    <property type="term" value="F:iron ion binding"/>
    <property type="evidence" value="ECO:0007669"/>
    <property type="project" value="InterPro"/>
</dbReference>
<name>A0A8H7PCH9_MORIS</name>
<evidence type="ECO:0000313" key="2">
    <source>
        <dbReference type="Proteomes" id="UP000654370"/>
    </source>
</evidence>
<dbReference type="InterPro" id="IPR036396">
    <property type="entry name" value="Cyt_P450_sf"/>
</dbReference>
<reference evidence="1" key="1">
    <citation type="submission" date="2020-12" db="EMBL/GenBank/DDBJ databases">
        <title>Metabolic potential, ecology and presence of endohyphal bacteria is reflected in genomic diversity of Mucoromycotina.</title>
        <authorList>
            <person name="Muszewska A."/>
            <person name="Okrasinska A."/>
            <person name="Steczkiewicz K."/>
            <person name="Drgas O."/>
            <person name="Orlowska M."/>
            <person name="Perlinska-Lenart U."/>
            <person name="Aleksandrzak-Piekarczyk T."/>
            <person name="Szatraj K."/>
            <person name="Zielenkiewicz U."/>
            <person name="Pilsyk S."/>
            <person name="Malc E."/>
            <person name="Mieczkowski P."/>
            <person name="Kruszewska J.S."/>
            <person name="Biernat P."/>
            <person name="Pawlowska J."/>
        </authorList>
    </citation>
    <scope>NUCLEOTIDE SEQUENCE</scope>
    <source>
        <strain evidence="1">WA0000067209</strain>
    </source>
</reference>
<gene>
    <name evidence="1" type="ORF">INT43_002963</name>
</gene>
<dbReference type="PANTHER" id="PTHR24301:SF2">
    <property type="entry name" value="THROMBOXANE-A SYNTHASE"/>
    <property type="match status" value="1"/>
</dbReference>
<keyword evidence="2" id="KW-1185">Reference proteome</keyword>
<sequence length="363" mass="42075">MNSLEQLRQCIPSSERLIKVAEDNREIVAAVAGIVTLAGVVRIYNKISKAPKLQGRSIEDIPSPLKFPGIGDPLAFTHDKFAAYMEDVAWQVFDLQDIIEMSRMYLGSKRIIVVSSPTVIDTLLRQRPNVYKRSLDIERHFKDSKVNGLFSMEGDEWRHSRAWLSPQFAPGKVNNTRSLIAKHVIELRKSLDQYSEELENLQKKWYQLKDPESNARYTRSNFYNPDELRTTVDLFGSYAFSIMVDFTFAHDREHCLFENILENLKVIFSVMQRRVFGLIPWYRYGIKDAYDYKFEAAIESLNQAVQRIIEEYDQKTYEYEETSDEMRTMLESLWYSLNHKSPEVELSGMASVTKAGGKMSLDA</sequence>
<evidence type="ECO:0008006" key="3">
    <source>
        <dbReference type="Google" id="ProtNLM"/>
    </source>
</evidence>
<dbReference type="EMBL" id="JAEPQZ010000022">
    <property type="protein sequence ID" value="KAG2171341.1"/>
    <property type="molecule type" value="Genomic_DNA"/>
</dbReference>
<comment type="caution">
    <text evidence="1">The sequence shown here is derived from an EMBL/GenBank/DDBJ whole genome shotgun (WGS) entry which is preliminary data.</text>
</comment>
<dbReference type="PANTHER" id="PTHR24301">
    <property type="entry name" value="THROMBOXANE-A SYNTHASE"/>
    <property type="match status" value="1"/>
</dbReference>
<dbReference type="Pfam" id="PF00067">
    <property type="entry name" value="p450"/>
    <property type="match status" value="1"/>
</dbReference>
<dbReference type="OrthoDB" id="1470350at2759"/>
<evidence type="ECO:0000313" key="1">
    <source>
        <dbReference type="EMBL" id="KAG2171341.1"/>
    </source>
</evidence>
<dbReference type="GO" id="GO:0020037">
    <property type="term" value="F:heme binding"/>
    <property type="evidence" value="ECO:0007669"/>
    <property type="project" value="InterPro"/>
</dbReference>
<dbReference type="GO" id="GO:0004497">
    <property type="term" value="F:monooxygenase activity"/>
    <property type="evidence" value="ECO:0007669"/>
    <property type="project" value="InterPro"/>
</dbReference>
<proteinExistence type="predicted"/>
<accession>A0A8H7PCH9</accession>
<protein>
    <recommendedName>
        <fullName evidence="3">Cytochrome P450</fullName>
    </recommendedName>
</protein>
<dbReference type="GO" id="GO:0016705">
    <property type="term" value="F:oxidoreductase activity, acting on paired donors, with incorporation or reduction of molecular oxygen"/>
    <property type="evidence" value="ECO:0007669"/>
    <property type="project" value="InterPro"/>
</dbReference>
<dbReference type="Gene3D" id="1.10.630.10">
    <property type="entry name" value="Cytochrome P450"/>
    <property type="match status" value="1"/>
</dbReference>